<keyword evidence="3" id="KW-1185">Reference proteome</keyword>
<evidence type="ECO:0000313" key="3">
    <source>
        <dbReference type="Proteomes" id="UP001476798"/>
    </source>
</evidence>
<dbReference type="EMBL" id="JAHRIO010034224">
    <property type="protein sequence ID" value="MEQ2169830.1"/>
    <property type="molecule type" value="Genomic_DNA"/>
</dbReference>
<name>A0ABV0NEW9_9TELE</name>
<reference evidence="2 3" key="1">
    <citation type="submission" date="2021-06" db="EMBL/GenBank/DDBJ databases">
        <authorList>
            <person name="Palmer J.M."/>
        </authorList>
    </citation>
    <scope>NUCLEOTIDE SEQUENCE [LARGE SCALE GENOMIC DNA]</scope>
    <source>
        <strain evidence="2 3">GA_2019</strain>
        <tissue evidence="2">Muscle</tissue>
    </source>
</reference>
<organism evidence="2 3">
    <name type="scientific">Goodea atripinnis</name>
    <dbReference type="NCBI Taxonomy" id="208336"/>
    <lineage>
        <taxon>Eukaryota</taxon>
        <taxon>Metazoa</taxon>
        <taxon>Chordata</taxon>
        <taxon>Craniata</taxon>
        <taxon>Vertebrata</taxon>
        <taxon>Euteleostomi</taxon>
        <taxon>Actinopterygii</taxon>
        <taxon>Neopterygii</taxon>
        <taxon>Teleostei</taxon>
        <taxon>Neoteleostei</taxon>
        <taxon>Acanthomorphata</taxon>
        <taxon>Ovalentaria</taxon>
        <taxon>Atherinomorphae</taxon>
        <taxon>Cyprinodontiformes</taxon>
        <taxon>Goodeidae</taxon>
        <taxon>Goodea</taxon>
    </lineage>
</organism>
<keyword evidence="1" id="KW-1133">Transmembrane helix</keyword>
<comment type="caution">
    <text evidence="2">The sequence shown here is derived from an EMBL/GenBank/DDBJ whole genome shotgun (WGS) entry which is preliminary data.</text>
</comment>
<feature type="non-terminal residue" evidence="2">
    <location>
        <position position="1"/>
    </location>
</feature>
<accession>A0ABV0NEW9</accession>
<keyword evidence="1" id="KW-0472">Membrane</keyword>
<proteinExistence type="predicted"/>
<keyword evidence="1" id="KW-0812">Transmembrane</keyword>
<feature type="transmembrane region" description="Helical" evidence="1">
    <location>
        <begin position="21"/>
        <end position="42"/>
    </location>
</feature>
<dbReference type="Proteomes" id="UP001476798">
    <property type="component" value="Unassembled WGS sequence"/>
</dbReference>
<sequence length="57" mass="6342">ASNTDQLMENIGAIQFFRSRVQLVLLGSSLLHALLLYCTMLIRSAEYQLPKGLETSS</sequence>
<gene>
    <name evidence="2" type="ORF">GOODEAATRI_029189</name>
</gene>
<evidence type="ECO:0000256" key="1">
    <source>
        <dbReference type="SAM" id="Phobius"/>
    </source>
</evidence>
<evidence type="ECO:0000313" key="2">
    <source>
        <dbReference type="EMBL" id="MEQ2169830.1"/>
    </source>
</evidence>
<protein>
    <submittedName>
        <fullName evidence="2">Uncharacterized protein</fullName>
    </submittedName>
</protein>